<dbReference type="AlphaFoldDB" id="A0A1I4HX83"/>
<evidence type="ECO:0000256" key="1">
    <source>
        <dbReference type="ARBA" id="ARBA00006249"/>
    </source>
</evidence>
<dbReference type="InterPro" id="IPR011118">
    <property type="entry name" value="Tannase/feruloyl_esterase"/>
</dbReference>
<reference evidence="9" key="1">
    <citation type="submission" date="2016-10" db="EMBL/GenBank/DDBJ databases">
        <authorList>
            <person name="Varghese N."/>
            <person name="Submissions S."/>
        </authorList>
    </citation>
    <scope>NUCLEOTIDE SEQUENCE [LARGE SCALE GENOMIC DNA]</scope>
    <source>
        <strain evidence="9">DSM 13327</strain>
    </source>
</reference>
<accession>A0A1I4HX83</accession>
<dbReference type="InterPro" id="IPR029058">
    <property type="entry name" value="AB_hydrolase_fold"/>
</dbReference>
<evidence type="ECO:0000256" key="4">
    <source>
        <dbReference type="ARBA" id="ARBA00022729"/>
    </source>
</evidence>
<gene>
    <name evidence="8" type="ORF">SAMN04490355_1005120</name>
</gene>
<dbReference type="EMBL" id="FOTS01000005">
    <property type="protein sequence ID" value="SFL46769.1"/>
    <property type="molecule type" value="Genomic_DNA"/>
</dbReference>
<keyword evidence="9" id="KW-1185">Reference proteome</keyword>
<comment type="similarity">
    <text evidence="1">Belongs to the tannase family.</text>
</comment>
<dbReference type="SUPFAM" id="SSF53474">
    <property type="entry name" value="alpha/beta-Hydrolases"/>
    <property type="match status" value="1"/>
</dbReference>
<evidence type="ECO:0000256" key="6">
    <source>
        <dbReference type="ARBA" id="ARBA00022837"/>
    </source>
</evidence>
<evidence type="ECO:0000256" key="3">
    <source>
        <dbReference type="ARBA" id="ARBA00022723"/>
    </source>
</evidence>
<evidence type="ECO:0000313" key="9">
    <source>
        <dbReference type="Proteomes" id="UP000199520"/>
    </source>
</evidence>
<dbReference type="GO" id="GO:0052689">
    <property type="term" value="F:carboxylic ester hydrolase activity"/>
    <property type="evidence" value="ECO:0007669"/>
    <property type="project" value="UniProtKB-KW"/>
</dbReference>
<dbReference type="RefSeq" id="WP_245754808.1">
    <property type="nucleotide sequence ID" value="NZ_FOTS01000005.1"/>
</dbReference>
<keyword evidence="4" id="KW-0732">Signal</keyword>
<dbReference type="GO" id="GO:0046872">
    <property type="term" value="F:metal ion binding"/>
    <property type="evidence" value="ECO:0007669"/>
    <property type="project" value="UniProtKB-KW"/>
</dbReference>
<evidence type="ECO:0000313" key="8">
    <source>
        <dbReference type="EMBL" id="SFL46769.1"/>
    </source>
</evidence>
<keyword evidence="2" id="KW-0719">Serine esterase</keyword>
<proteinExistence type="inferred from homology"/>
<keyword evidence="3" id="KW-0479">Metal-binding</keyword>
<evidence type="ECO:0000256" key="2">
    <source>
        <dbReference type="ARBA" id="ARBA00022487"/>
    </source>
</evidence>
<evidence type="ECO:0000256" key="5">
    <source>
        <dbReference type="ARBA" id="ARBA00022801"/>
    </source>
</evidence>
<evidence type="ECO:0000256" key="7">
    <source>
        <dbReference type="ARBA" id="ARBA00023157"/>
    </source>
</evidence>
<dbReference type="STRING" id="1123291.SAMN04490355_1005120"/>
<dbReference type="PANTHER" id="PTHR33938:SF8">
    <property type="entry name" value="CARBOXYLIC ESTER HYDROLASE"/>
    <property type="match status" value="1"/>
</dbReference>
<protein>
    <submittedName>
        <fullName evidence="8">Tannase and feruloyl esterase</fullName>
    </submittedName>
</protein>
<sequence length="479" mass="53997">MMRKLEIIRLIKRGLIAGAVIISGFMITANVQAMSTFIDGAHDVKVEHLDDMTTNNPAQNIAFTESLKNDGRNYSDWDVAGNPSRPDWTVAKGIVPGIQIKGIIGDAHFVMRIPDKWNGRLVVGAPGGTGSELSADQRLSDYILTKFDETGNSYAYAYTDKSARGEIIPTTDGQIKEAWRGRTAFLHSEDGIATWNKRMHELTVAAKDVLKKLKGVGPKYTYINGQSNGGYVTRYALENDGGLYDGGIDWMGVLWTPEVNNISIKTDQYRDIQIIRDPKATAEEKAAARAHYGLSEQSDFLIDKTIRGGRGLLDDSLRMKYDPEWKYRDWSEYGQHPKDYANYNWHNRPQKVKDNIKPFALTGNIKKPMITLHGTWDVQINPNYNSVYYSKMIAEKGKAANHRLYLIDHAHHTDAIVGDPKVDKNHLMQPILPYSHQAFDMLVDWVEKGIEPPMNQTIPVPQDKQKAIDIKTGNEIDMY</sequence>
<dbReference type="PANTHER" id="PTHR33938">
    <property type="entry name" value="FERULOYL ESTERASE B-RELATED"/>
    <property type="match status" value="1"/>
</dbReference>
<keyword evidence="7" id="KW-1015">Disulfide bond</keyword>
<organism evidence="8 9">
    <name type="scientific">Pelosinus propionicus DSM 13327</name>
    <dbReference type="NCBI Taxonomy" id="1123291"/>
    <lineage>
        <taxon>Bacteria</taxon>
        <taxon>Bacillati</taxon>
        <taxon>Bacillota</taxon>
        <taxon>Negativicutes</taxon>
        <taxon>Selenomonadales</taxon>
        <taxon>Sporomusaceae</taxon>
        <taxon>Pelosinus</taxon>
    </lineage>
</organism>
<keyword evidence="6" id="KW-0106">Calcium</keyword>
<dbReference type="Gene3D" id="3.40.50.1820">
    <property type="entry name" value="alpha/beta hydrolase"/>
    <property type="match status" value="1"/>
</dbReference>
<name>A0A1I4HX83_9FIRM</name>
<dbReference type="Proteomes" id="UP000199520">
    <property type="component" value="Unassembled WGS sequence"/>
</dbReference>
<keyword evidence="5" id="KW-0378">Hydrolase</keyword>